<reference evidence="2" key="1">
    <citation type="submission" date="2018-02" db="EMBL/GenBank/DDBJ databases">
        <title>Rhizophora mucronata_Transcriptome.</title>
        <authorList>
            <person name="Meera S.P."/>
            <person name="Sreeshan A."/>
            <person name="Augustine A."/>
        </authorList>
    </citation>
    <scope>NUCLEOTIDE SEQUENCE</scope>
    <source>
        <tissue evidence="2">Leaf</tissue>
    </source>
</reference>
<organism evidence="2">
    <name type="scientific">Rhizophora mucronata</name>
    <name type="common">Asiatic mangrove</name>
    <dbReference type="NCBI Taxonomy" id="61149"/>
    <lineage>
        <taxon>Eukaryota</taxon>
        <taxon>Viridiplantae</taxon>
        <taxon>Streptophyta</taxon>
        <taxon>Embryophyta</taxon>
        <taxon>Tracheophyta</taxon>
        <taxon>Spermatophyta</taxon>
        <taxon>Magnoliopsida</taxon>
        <taxon>eudicotyledons</taxon>
        <taxon>Gunneridae</taxon>
        <taxon>Pentapetalae</taxon>
        <taxon>rosids</taxon>
        <taxon>fabids</taxon>
        <taxon>Malpighiales</taxon>
        <taxon>Rhizophoraceae</taxon>
        <taxon>Rhizophora</taxon>
    </lineage>
</organism>
<dbReference type="EMBL" id="GGEC01069576">
    <property type="protein sequence ID" value="MBX50060.1"/>
    <property type="molecule type" value="Transcribed_RNA"/>
</dbReference>
<accession>A0A2P2P5P3</accession>
<evidence type="ECO:0000256" key="1">
    <source>
        <dbReference type="SAM" id="SignalP"/>
    </source>
</evidence>
<evidence type="ECO:0000313" key="2">
    <source>
        <dbReference type="EMBL" id="MBX50060.1"/>
    </source>
</evidence>
<feature type="chain" id="PRO_5015171335" evidence="1">
    <location>
        <begin position="24"/>
        <end position="44"/>
    </location>
</feature>
<name>A0A2P2P5P3_RHIMU</name>
<proteinExistence type="predicted"/>
<dbReference type="AlphaFoldDB" id="A0A2P2P5P3"/>
<feature type="signal peptide" evidence="1">
    <location>
        <begin position="1"/>
        <end position="23"/>
    </location>
</feature>
<sequence length="44" mass="4972">MWSQLWVSFFFAILLLLCHPLLSQCGGNFCVNGDNDIQFTYASA</sequence>
<protein>
    <submittedName>
        <fullName evidence="2">Uncharacterized protein</fullName>
    </submittedName>
</protein>
<keyword evidence="1" id="KW-0732">Signal</keyword>